<accession>A0A9N8HPS7</accession>
<dbReference type="GO" id="GO:0008168">
    <property type="term" value="F:methyltransferase activity"/>
    <property type="evidence" value="ECO:0007669"/>
    <property type="project" value="UniProtKB-KW"/>
</dbReference>
<protein>
    <submittedName>
        <fullName evidence="1">EEF1A lysine methyltransferase 3</fullName>
    </submittedName>
</protein>
<dbReference type="Proteomes" id="UP001153069">
    <property type="component" value="Unassembled WGS sequence"/>
</dbReference>
<comment type="caution">
    <text evidence="1">The sequence shown here is derived from an EMBL/GenBank/DDBJ whole genome shotgun (WGS) entry which is preliminary data.</text>
</comment>
<dbReference type="Pfam" id="PF10294">
    <property type="entry name" value="Methyltransf_16"/>
    <property type="match status" value="1"/>
</dbReference>
<gene>
    <name evidence="1" type="ORF">SEMRO_1204_G252230.1</name>
</gene>
<keyword evidence="2" id="KW-1185">Reference proteome</keyword>
<sequence>MTTAMEMCSTVEYDAAEAMFNRGAYLRKLRELEAQDEAERQQEAAVDQSTVDCDTLHYESQYLNAGQQYYDDYKHVNYKFIDFGYINSDDNMNNKENSPQEEKKEEAGFQELPLMIEQDRSLKTKGGFVWDAGYILAEHVIHEQDEWKQLQHGKHGKPVRMVELGAGTGITGLMVASGMPESVHMSLTDLPSLMPLLQRNLERNQSSAGGRLQATAFPLAWGTNVTGNYDVILGADVVAGIYDPIKLAKTISDLCHEKTLVYLAVNNRLAEIIATFEGAMGKLFEHVEHRAPVSRNKNPNVSIFVATGKKQCSQ</sequence>
<reference evidence="1" key="1">
    <citation type="submission" date="2020-06" db="EMBL/GenBank/DDBJ databases">
        <authorList>
            <consortium name="Plant Systems Biology data submission"/>
        </authorList>
    </citation>
    <scope>NUCLEOTIDE SEQUENCE</scope>
    <source>
        <strain evidence="1">D6</strain>
    </source>
</reference>
<dbReference type="OrthoDB" id="407325at2759"/>
<evidence type="ECO:0000313" key="2">
    <source>
        <dbReference type="Proteomes" id="UP001153069"/>
    </source>
</evidence>
<dbReference type="GO" id="GO:0032259">
    <property type="term" value="P:methylation"/>
    <property type="evidence" value="ECO:0007669"/>
    <property type="project" value="UniProtKB-KW"/>
</dbReference>
<keyword evidence="1" id="KW-0808">Transferase</keyword>
<dbReference type="PANTHER" id="PTHR14614">
    <property type="entry name" value="HEPATOCELLULAR CARCINOMA-ASSOCIATED ANTIGEN"/>
    <property type="match status" value="1"/>
</dbReference>
<dbReference type="EMBL" id="CAICTM010001202">
    <property type="protein sequence ID" value="CAB9521531.1"/>
    <property type="molecule type" value="Genomic_DNA"/>
</dbReference>
<keyword evidence="1" id="KW-0489">Methyltransferase</keyword>
<dbReference type="PANTHER" id="PTHR14614:SF109">
    <property type="entry name" value="RIBOSOMAL LYSINE N-METHYLTRANSFERASE 5"/>
    <property type="match status" value="1"/>
</dbReference>
<dbReference type="AlphaFoldDB" id="A0A9N8HPS7"/>
<name>A0A9N8HPS7_9STRA</name>
<dbReference type="SUPFAM" id="SSF53335">
    <property type="entry name" value="S-adenosyl-L-methionine-dependent methyltransferases"/>
    <property type="match status" value="1"/>
</dbReference>
<organism evidence="1 2">
    <name type="scientific">Seminavis robusta</name>
    <dbReference type="NCBI Taxonomy" id="568900"/>
    <lineage>
        <taxon>Eukaryota</taxon>
        <taxon>Sar</taxon>
        <taxon>Stramenopiles</taxon>
        <taxon>Ochrophyta</taxon>
        <taxon>Bacillariophyta</taxon>
        <taxon>Bacillariophyceae</taxon>
        <taxon>Bacillariophycidae</taxon>
        <taxon>Naviculales</taxon>
        <taxon>Naviculaceae</taxon>
        <taxon>Seminavis</taxon>
    </lineage>
</organism>
<dbReference type="Gene3D" id="3.40.50.150">
    <property type="entry name" value="Vaccinia Virus protein VP39"/>
    <property type="match status" value="1"/>
</dbReference>
<dbReference type="InterPro" id="IPR029063">
    <property type="entry name" value="SAM-dependent_MTases_sf"/>
</dbReference>
<evidence type="ECO:0000313" key="1">
    <source>
        <dbReference type="EMBL" id="CAB9521531.1"/>
    </source>
</evidence>
<dbReference type="InterPro" id="IPR019410">
    <property type="entry name" value="Methyltransf_16"/>
</dbReference>
<proteinExistence type="predicted"/>